<dbReference type="GO" id="GO:0043539">
    <property type="term" value="F:protein serine/threonine kinase activator activity"/>
    <property type="evidence" value="ECO:0007669"/>
    <property type="project" value="TreeGrafter"/>
</dbReference>
<evidence type="ECO:0000256" key="3">
    <source>
        <dbReference type="ARBA" id="ARBA00022525"/>
    </source>
</evidence>
<dbReference type="InterPro" id="IPR022353">
    <property type="entry name" value="Insulin_CS"/>
</dbReference>
<dbReference type="GeneID" id="103190280"/>
<keyword evidence="12" id="KW-1185">Reference proteome</keyword>
<dbReference type="GO" id="GO:0005615">
    <property type="term" value="C:extracellular space"/>
    <property type="evidence" value="ECO:0007669"/>
    <property type="project" value="InterPro"/>
</dbReference>
<reference evidence="12" key="2">
    <citation type="journal article" date="2007" name="PLoS Biol.">
        <title>Survey sequencing and comparative analysis of the elephant shark (Callorhinchus milii) genome.</title>
        <authorList>
            <person name="Venkatesh B."/>
            <person name="Kirkness E.F."/>
            <person name="Loh Y.H."/>
            <person name="Halpern A.L."/>
            <person name="Lee A.P."/>
            <person name="Johnson J."/>
            <person name="Dandona N."/>
            <person name="Viswanathan L.D."/>
            <person name="Tay A."/>
            <person name="Venter J.C."/>
            <person name="Strausberg R.L."/>
            <person name="Brenner S."/>
        </authorList>
    </citation>
    <scope>NUCLEOTIDE SEQUENCE [LARGE SCALE GENOMIC DNA]</scope>
</reference>
<dbReference type="OMA" id="CALKVHA"/>
<keyword evidence="3 7" id="KW-0964">Secreted</keyword>
<gene>
    <name evidence="11" type="primary">LOC103190280</name>
</gene>
<dbReference type="AlphaFoldDB" id="V9KLX5"/>
<comment type="similarity">
    <text evidence="2 7">Belongs to the insulin family.</text>
</comment>
<feature type="disulfide bond" evidence="6">
    <location>
        <begin position="89"/>
        <end position="94"/>
    </location>
</feature>
<comment type="subcellular location">
    <subcellularLocation>
        <location evidence="1 7">Secreted</location>
    </subcellularLocation>
</comment>
<evidence type="ECO:0000313" key="11">
    <source>
        <dbReference type="Ensembl" id="ENSCMIP00000014515.1"/>
    </source>
</evidence>
<dbReference type="SMART" id="SM00078">
    <property type="entry name" value="IlGF"/>
    <property type="match status" value="1"/>
</dbReference>
<dbReference type="GeneTree" id="ENSGT00940000160745"/>
<dbReference type="Proteomes" id="UP000314986">
    <property type="component" value="Unassembled WGS sequence"/>
</dbReference>
<dbReference type="GO" id="GO:0043410">
    <property type="term" value="P:positive regulation of MAPK cascade"/>
    <property type="evidence" value="ECO:0007669"/>
    <property type="project" value="TreeGrafter"/>
</dbReference>
<dbReference type="InterPro" id="IPR022350">
    <property type="entry name" value="IGF-1/2"/>
</dbReference>
<dbReference type="PRINTS" id="PR00276">
    <property type="entry name" value="INSULINFAMLY"/>
</dbReference>
<accession>V9KLX5</accession>
<evidence type="ECO:0000259" key="9">
    <source>
        <dbReference type="SMART" id="SM00078"/>
    </source>
</evidence>
<dbReference type="InterPro" id="IPR016179">
    <property type="entry name" value="Insulin-like"/>
</dbReference>
<dbReference type="STRING" id="7868.ENSCMIP00000014515"/>
<dbReference type="GO" id="GO:0051147">
    <property type="term" value="P:regulation of muscle cell differentiation"/>
    <property type="evidence" value="ECO:0007669"/>
    <property type="project" value="TreeGrafter"/>
</dbReference>
<dbReference type="Ensembl" id="ENSCMIT00000014825.1">
    <property type="protein sequence ID" value="ENSCMIP00000014515.1"/>
    <property type="gene ID" value="ENSCMIG00000007185.1"/>
</dbReference>
<keyword evidence="8" id="KW-0472">Membrane</keyword>
<evidence type="ECO:0000256" key="6">
    <source>
        <dbReference type="PIRSR" id="PIRSR622350-50"/>
    </source>
</evidence>
<dbReference type="OrthoDB" id="10019596at2759"/>
<evidence type="ECO:0000256" key="2">
    <source>
        <dbReference type="ARBA" id="ARBA00009034"/>
    </source>
</evidence>
<protein>
    <submittedName>
        <fullName evidence="10 11">Insulin-like growth factor II</fullName>
    </submittedName>
</protein>
<dbReference type="InterPro" id="IPR022352">
    <property type="entry name" value="Ins/IGF/rlx"/>
</dbReference>
<keyword evidence="6" id="KW-1015">Disulfide bond</keyword>
<dbReference type="GO" id="GO:0005179">
    <property type="term" value="F:hormone activity"/>
    <property type="evidence" value="ECO:0007669"/>
    <property type="project" value="InterPro"/>
</dbReference>
<evidence type="ECO:0000313" key="12">
    <source>
        <dbReference type="Proteomes" id="UP000314986"/>
    </source>
</evidence>
<dbReference type="GO" id="GO:0008083">
    <property type="term" value="F:growth factor activity"/>
    <property type="evidence" value="ECO:0007669"/>
    <property type="project" value="UniProtKB-KW"/>
</dbReference>
<dbReference type="SUPFAM" id="SSF56994">
    <property type="entry name" value="Insulin-like"/>
    <property type="match status" value="1"/>
</dbReference>
<sequence>MNPTHICGRSGDCPLKVHALRQVWLLYPLLCLALLPWWVVDAEMLCGSELVDTLQFVCGDRGFYFSRSTSYIKYKYSIKRPNKGIVEECCFRSCDLLLLESYCASPRTTRSLPPPAFLRKPEHKEEHLQTWYNKKLNTVRRISKFLGFRKRMESGGPGKLQEIFQDLSPTPGPTPLMVLLRKSPKKVPALQGTPL</sequence>
<dbReference type="GO" id="GO:0046628">
    <property type="term" value="P:positive regulation of insulin receptor signaling pathway"/>
    <property type="evidence" value="ECO:0007669"/>
    <property type="project" value="TreeGrafter"/>
</dbReference>
<dbReference type="EMBL" id="JW866587">
    <property type="protein sequence ID" value="AFO99104.1"/>
    <property type="molecule type" value="mRNA"/>
</dbReference>
<dbReference type="PANTHER" id="PTHR46886:SF1">
    <property type="entry name" value="INSULIN-LIKE GROWTH FACTOR II"/>
    <property type="match status" value="1"/>
</dbReference>
<reference evidence="11" key="4">
    <citation type="submission" date="2025-05" db="UniProtKB">
        <authorList>
            <consortium name="Ensembl"/>
        </authorList>
    </citation>
    <scope>IDENTIFICATION</scope>
</reference>
<dbReference type="GO" id="GO:0042104">
    <property type="term" value="P:positive regulation of activated T cell proliferation"/>
    <property type="evidence" value="ECO:0007669"/>
    <property type="project" value="TreeGrafter"/>
</dbReference>
<dbReference type="GO" id="GO:0005159">
    <property type="term" value="F:insulin-like growth factor receptor binding"/>
    <property type="evidence" value="ECO:0007669"/>
    <property type="project" value="TreeGrafter"/>
</dbReference>
<evidence type="ECO:0000313" key="10">
    <source>
        <dbReference type="EMBL" id="AFO99104.1"/>
    </source>
</evidence>
<feature type="disulfide bond" evidence="6">
    <location>
        <begin position="58"/>
        <end position="103"/>
    </location>
</feature>
<keyword evidence="8" id="KW-1133">Transmembrane helix</keyword>
<dbReference type="InterPro" id="IPR036438">
    <property type="entry name" value="Insulin-like_sf"/>
</dbReference>
<dbReference type="RefSeq" id="XP_007909191.1">
    <property type="nucleotide sequence ID" value="XM_007911000.2"/>
</dbReference>
<keyword evidence="5" id="KW-0339">Growth factor</keyword>
<reference evidence="12" key="1">
    <citation type="journal article" date="2006" name="Science">
        <title>Ancient noncoding elements conserved in the human genome.</title>
        <authorList>
            <person name="Venkatesh B."/>
            <person name="Kirkness E.F."/>
            <person name="Loh Y.H."/>
            <person name="Halpern A.L."/>
            <person name="Lee A.P."/>
            <person name="Johnson J."/>
            <person name="Dandona N."/>
            <person name="Viswanathan L.D."/>
            <person name="Tay A."/>
            <person name="Venter J.C."/>
            <person name="Strausberg R.L."/>
            <person name="Brenner S."/>
        </authorList>
    </citation>
    <scope>NUCLEOTIDE SEQUENCE [LARGE SCALE GENOMIC DNA]</scope>
</reference>
<evidence type="ECO:0000256" key="4">
    <source>
        <dbReference type="ARBA" id="ARBA00022729"/>
    </source>
</evidence>
<evidence type="ECO:0000256" key="8">
    <source>
        <dbReference type="SAM" id="Phobius"/>
    </source>
</evidence>
<organism evidence="10">
    <name type="scientific">Callorhinchus milii</name>
    <name type="common">Ghost shark</name>
    <dbReference type="NCBI Taxonomy" id="7868"/>
    <lineage>
        <taxon>Eukaryota</taxon>
        <taxon>Metazoa</taxon>
        <taxon>Chordata</taxon>
        <taxon>Craniata</taxon>
        <taxon>Vertebrata</taxon>
        <taxon>Chondrichthyes</taxon>
        <taxon>Holocephali</taxon>
        <taxon>Chimaeriformes</taxon>
        <taxon>Callorhinchidae</taxon>
        <taxon>Callorhinchus</taxon>
    </lineage>
</organism>
<evidence type="ECO:0000256" key="7">
    <source>
        <dbReference type="RuleBase" id="RU000406"/>
    </source>
</evidence>
<dbReference type="Pfam" id="PF00049">
    <property type="entry name" value="Insulin"/>
    <property type="match status" value="1"/>
</dbReference>
<dbReference type="FunFam" id="1.10.100.10:FF:000001">
    <property type="entry name" value="insulin-like growth factor I isoform X1"/>
    <property type="match status" value="1"/>
</dbReference>
<feature type="domain" description="Insulin-like" evidence="9">
    <location>
        <begin position="43"/>
        <end position="103"/>
    </location>
</feature>
<name>V9KLX5_CALMI</name>
<keyword evidence="4" id="KW-0732">Signal</keyword>
<dbReference type="PROSITE" id="PS00262">
    <property type="entry name" value="INSULIN"/>
    <property type="match status" value="1"/>
</dbReference>
<dbReference type="PANTHER" id="PTHR46886">
    <property type="entry name" value="INSULIN-LIKE GROWTH FACTOR II"/>
    <property type="match status" value="1"/>
</dbReference>
<dbReference type="CDD" id="cd04368">
    <property type="entry name" value="IlGF"/>
    <property type="match status" value="1"/>
</dbReference>
<reference evidence="10 12" key="3">
    <citation type="journal article" date="2014" name="Nature">
        <title>Elephant shark genome provides unique insights into gnathostome evolution.</title>
        <authorList>
            <consortium name="International Elephant Shark Genome Sequencing Consortium"/>
            <person name="Venkatesh B."/>
            <person name="Lee A.P."/>
            <person name="Ravi V."/>
            <person name="Maurya A.K."/>
            <person name="Lian M.M."/>
            <person name="Swann J.B."/>
            <person name="Ohta Y."/>
            <person name="Flajnik M.F."/>
            <person name="Sutoh Y."/>
            <person name="Kasahara M."/>
            <person name="Hoon S."/>
            <person name="Gangu V."/>
            <person name="Roy S.W."/>
            <person name="Irimia M."/>
            <person name="Korzh V."/>
            <person name="Kondrychyn I."/>
            <person name="Lim Z.W."/>
            <person name="Tay B.H."/>
            <person name="Tohari S."/>
            <person name="Kong K.W."/>
            <person name="Ho S."/>
            <person name="Lorente-Galdos B."/>
            <person name="Quilez J."/>
            <person name="Marques-Bonet T."/>
            <person name="Raney B.J."/>
            <person name="Ingham P.W."/>
            <person name="Tay A."/>
            <person name="Hillier L.W."/>
            <person name="Minx P."/>
            <person name="Boehm T."/>
            <person name="Wilson R.K."/>
            <person name="Brenner S."/>
            <person name="Warren W.C."/>
        </authorList>
    </citation>
    <scope>NUCLEOTIDE SEQUENCE</scope>
    <source>
        <tissue evidence="10">Heart</tissue>
    </source>
</reference>
<dbReference type="Gene3D" id="1.10.100.10">
    <property type="entry name" value="Insulin-like"/>
    <property type="match status" value="1"/>
</dbReference>
<feature type="transmembrane region" description="Helical" evidence="8">
    <location>
        <begin position="23"/>
        <end position="40"/>
    </location>
</feature>
<evidence type="ECO:0000256" key="1">
    <source>
        <dbReference type="ARBA" id="ARBA00004613"/>
    </source>
</evidence>
<proteinExistence type="evidence at transcript level"/>
<dbReference type="KEGG" id="cmk:103190280"/>
<dbReference type="PRINTS" id="PR02002">
    <property type="entry name" value="INSLNLIKEGF"/>
</dbReference>
<evidence type="ECO:0000256" key="5">
    <source>
        <dbReference type="ARBA" id="ARBA00023030"/>
    </source>
</evidence>
<dbReference type="GO" id="GO:0045944">
    <property type="term" value="P:positive regulation of transcription by RNA polymerase II"/>
    <property type="evidence" value="ECO:0007669"/>
    <property type="project" value="TreeGrafter"/>
</dbReference>
<feature type="disulfide bond" evidence="6">
    <location>
        <begin position="46"/>
        <end position="90"/>
    </location>
</feature>
<keyword evidence="8" id="KW-0812">Transmembrane</keyword>
<dbReference type="GO" id="GO:1905564">
    <property type="term" value="P:positive regulation of vascular endothelial cell proliferation"/>
    <property type="evidence" value="ECO:0007669"/>
    <property type="project" value="TreeGrafter"/>
</dbReference>